<accession>A0A9D4T4F2</accession>
<keyword evidence="3" id="KW-1185">Reference proteome</keyword>
<evidence type="ECO:0000256" key="1">
    <source>
        <dbReference type="SAM" id="MobiDB-lite"/>
    </source>
</evidence>
<proteinExistence type="predicted"/>
<protein>
    <submittedName>
        <fullName evidence="2">Uncharacterized protein</fullName>
    </submittedName>
</protein>
<evidence type="ECO:0000313" key="2">
    <source>
        <dbReference type="EMBL" id="KAH7969463.1"/>
    </source>
</evidence>
<reference evidence="2" key="1">
    <citation type="journal article" date="2020" name="Cell">
        <title>Large-Scale Comparative Analyses of Tick Genomes Elucidate Their Genetic Diversity and Vector Capacities.</title>
        <authorList>
            <consortium name="Tick Genome and Microbiome Consortium (TIGMIC)"/>
            <person name="Jia N."/>
            <person name="Wang J."/>
            <person name="Shi W."/>
            <person name="Du L."/>
            <person name="Sun Y."/>
            <person name="Zhan W."/>
            <person name="Jiang J.F."/>
            <person name="Wang Q."/>
            <person name="Zhang B."/>
            <person name="Ji P."/>
            <person name="Bell-Sakyi L."/>
            <person name="Cui X.M."/>
            <person name="Yuan T.T."/>
            <person name="Jiang B.G."/>
            <person name="Yang W.F."/>
            <person name="Lam T.T."/>
            <person name="Chang Q.C."/>
            <person name="Ding S.J."/>
            <person name="Wang X.J."/>
            <person name="Zhu J.G."/>
            <person name="Ruan X.D."/>
            <person name="Zhao L."/>
            <person name="Wei J.T."/>
            <person name="Ye R.Z."/>
            <person name="Que T.C."/>
            <person name="Du C.H."/>
            <person name="Zhou Y.H."/>
            <person name="Cheng J.X."/>
            <person name="Dai P.F."/>
            <person name="Guo W.B."/>
            <person name="Han X.H."/>
            <person name="Huang E.J."/>
            <person name="Li L.F."/>
            <person name="Wei W."/>
            <person name="Gao Y.C."/>
            <person name="Liu J.Z."/>
            <person name="Shao H.Z."/>
            <person name="Wang X."/>
            <person name="Wang C.C."/>
            <person name="Yang T.C."/>
            <person name="Huo Q.B."/>
            <person name="Li W."/>
            <person name="Chen H.Y."/>
            <person name="Chen S.E."/>
            <person name="Zhou L.G."/>
            <person name="Ni X.B."/>
            <person name="Tian J.H."/>
            <person name="Sheng Y."/>
            <person name="Liu T."/>
            <person name="Pan Y.S."/>
            <person name="Xia L.Y."/>
            <person name="Li J."/>
            <person name="Zhao F."/>
            <person name="Cao W.C."/>
        </authorList>
    </citation>
    <scope>NUCLEOTIDE SEQUENCE</scope>
    <source>
        <strain evidence="2">Rsan-2018</strain>
    </source>
</reference>
<gene>
    <name evidence="2" type="ORF">HPB52_018336</name>
</gene>
<organism evidence="2 3">
    <name type="scientific">Rhipicephalus sanguineus</name>
    <name type="common">Brown dog tick</name>
    <name type="synonym">Ixodes sanguineus</name>
    <dbReference type="NCBI Taxonomy" id="34632"/>
    <lineage>
        <taxon>Eukaryota</taxon>
        <taxon>Metazoa</taxon>
        <taxon>Ecdysozoa</taxon>
        <taxon>Arthropoda</taxon>
        <taxon>Chelicerata</taxon>
        <taxon>Arachnida</taxon>
        <taxon>Acari</taxon>
        <taxon>Parasitiformes</taxon>
        <taxon>Ixodida</taxon>
        <taxon>Ixodoidea</taxon>
        <taxon>Ixodidae</taxon>
        <taxon>Rhipicephalinae</taxon>
        <taxon>Rhipicephalus</taxon>
        <taxon>Rhipicephalus</taxon>
    </lineage>
</organism>
<reference evidence="2" key="2">
    <citation type="submission" date="2021-09" db="EMBL/GenBank/DDBJ databases">
        <authorList>
            <person name="Jia N."/>
            <person name="Wang J."/>
            <person name="Shi W."/>
            <person name="Du L."/>
            <person name="Sun Y."/>
            <person name="Zhan W."/>
            <person name="Jiang J."/>
            <person name="Wang Q."/>
            <person name="Zhang B."/>
            <person name="Ji P."/>
            <person name="Sakyi L.B."/>
            <person name="Cui X."/>
            <person name="Yuan T."/>
            <person name="Jiang B."/>
            <person name="Yang W."/>
            <person name="Lam T.T.-Y."/>
            <person name="Chang Q."/>
            <person name="Ding S."/>
            <person name="Wang X."/>
            <person name="Zhu J."/>
            <person name="Ruan X."/>
            <person name="Zhao L."/>
            <person name="Wei J."/>
            <person name="Que T."/>
            <person name="Du C."/>
            <person name="Cheng J."/>
            <person name="Dai P."/>
            <person name="Han X."/>
            <person name="Huang E."/>
            <person name="Gao Y."/>
            <person name="Liu J."/>
            <person name="Shao H."/>
            <person name="Ye R."/>
            <person name="Li L."/>
            <person name="Wei W."/>
            <person name="Wang X."/>
            <person name="Wang C."/>
            <person name="Huo Q."/>
            <person name="Li W."/>
            <person name="Guo W."/>
            <person name="Chen H."/>
            <person name="Chen S."/>
            <person name="Zhou L."/>
            <person name="Zhou L."/>
            <person name="Ni X."/>
            <person name="Tian J."/>
            <person name="Zhou Y."/>
            <person name="Sheng Y."/>
            <person name="Liu T."/>
            <person name="Pan Y."/>
            <person name="Xia L."/>
            <person name="Li J."/>
            <person name="Zhao F."/>
            <person name="Cao W."/>
        </authorList>
    </citation>
    <scope>NUCLEOTIDE SEQUENCE</scope>
    <source>
        <strain evidence="2">Rsan-2018</strain>
        <tissue evidence="2">Larvae</tissue>
    </source>
</reference>
<evidence type="ECO:0000313" key="3">
    <source>
        <dbReference type="Proteomes" id="UP000821837"/>
    </source>
</evidence>
<name>A0A9D4T4F2_RHISA</name>
<sequence>MVPFKENARERRGCGVVAKPVFRSTLRGRFAFVVSPNGATVAVPVRALVWPLRVFQGQAQLLRPGGSGTWFPPTGPRVEGGWCTEGEPNSTAPPKKLCRKKGAPDPLDRSLDQASGCYATDAFVGSLARHLSYETIGQCRFRLTTLYLDTFFVPTKEKAGADAQQRAASDSFMRQ</sequence>
<comment type="caution">
    <text evidence="2">The sequence shown here is derived from an EMBL/GenBank/DDBJ whole genome shotgun (WGS) entry which is preliminary data.</text>
</comment>
<dbReference type="AlphaFoldDB" id="A0A9D4T4F2"/>
<dbReference type="EMBL" id="JABSTV010001248">
    <property type="protein sequence ID" value="KAH7969463.1"/>
    <property type="molecule type" value="Genomic_DNA"/>
</dbReference>
<dbReference type="Proteomes" id="UP000821837">
    <property type="component" value="Unassembled WGS sequence"/>
</dbReference>
<feature type="region of interest" description="Disordered" evidence="1">
    <location>
        <begin position="84"/>
        <end position="105"/>
    </location>
</feature>